<feature type="region of interest" description="Disordered" evidence="1">
    <location>
        <begin position="73"/>
        <end position="95"/>
    </location>
</feature>
<evidence type="ECO:0008006" key="4">
    <source>
        <dbReference type="Google" id="ProtNLM"/>
    </source>
</evidence>
<dbReference type="InterPro" id="IPR002110">
    <property type="entry name" value="Ankyrin_rpt"/>
</dbReference>
<gene>
    <name evidence="2" type="ORF">B0T24DRAFT_422013</name>
</gene>
<sequence>MDICCRDNKTEHTLRLTQLNARSPPTVSVDATAELDYFAASRLRSPPASLRSPQQDPESKLGQSICTGVEEGWEEGKDEEEVDAGGADGQGKTLPAQTVMRGCGDVVEMLLERGIDIVAEEDDWPSLHLAAWYGHEAVIRLILDRGVGAAPTPAWRKRTAGRRCTWRLRADTRVSRGCCWTSGPTPRPRQRPARHRYTLQPQTGTLLSRSCF</sequence>
<dbReference type="SUPFAM" id="SSF48403">
    <property type="entry name" value="Ankyrin repeat"/>
    <property type="match status" value="1"/>
</dbReference>
<evidence type="ECO:0000256" key="1">
    <source>
        <dbReference type="SAM" id="MobiDB-lite"/>
    </source>
</evidence>
<protein>
    <recommendedName>
        <fullName evidence="4">Ankyrin repeat protein</fullName>
    </recommendedName>
</protein>
<comment type="caution">
    <text evidence="2">The sequence shown here is derived from an EMBL/GenBank/DDBJ whole genome shotgun (WGS) entry which is preliminary data.</text>
</comment>
<name>A0AAE0JVF9_9PEZI</name>
<dbReference type="EMBL" id="JAULSN010000009">
    <property type="protein sequence ID" value="KAK3365059.1"/>
    <property type="molecule type" value="Genomic_DNA"/>
</dbReference>
<feature type="compositionally biased region" description="Acidic residues" evidence="1">
    <location>
        <begin position="73"/>
        <end position="83"/>
    </location>
</feature>
<reference evidence="2" key="1">
    <citation type="journal article" date="2023" name="Mol. Phylogenet. Evol.">
        <title>Genome-scale phylogeny and comparative genomics of the fungal order Sordariales.</title>
        <authorList>
            <person name="Hensen N."/>
            <person name="Bonometti L."/>
            <person name="Westerberg I."/>
            <person name="Brannstrom I.O."/>
            <person name="Guillou S."/>
            <person name="Cros-Aarteil S."/>
            <person name="Calhoun S."/>
            <person name="Haridas S."/>
            <person name="Kuo A."/>
            <person name="Mondo S."/>
            <person name="Pangilinan J."/>
            <person name="Riley R."/>
            <person name="LaButti K."/>
            <person name="Andreopoulos B."/>
            <person name="Lipzen A."/>
            <person name="Chen C."/>
            <person name="Yan M."/>
            <person name="Daum C."/>
            <person name="Ng V."/>
            <person name="Clum A."/>
            <person name="Steindorff A."/>
            <person name="Ohm R.A."/>
            <person name="Martin F."/>
            <person name="Silar P."/>
            <person name="Natvig D.O."/>
            <person name="Lalanne C."/>
            <person name="Gautier V."/>
            <person name="Ament-Velasquez S.L."/>
            <person name="Kruys A."/>
            <person name="Hutchinson M.I."/>
            <person name="Powell A.J."/>
            <person name="Barry K."/>
            <person name="Miller A.N."/>
            <person name="Grigoriev I.V."/>
            <person name="Debuchy R."/>
            <person name="Gladieux P."/>
            <person name="Hiltunen Thoren M."/>
            <person name="Johannesson H."/>
        </authorList>
    </citation>
    <scope>NUCLEOTIDE SEQUENCE</scope>
    <source>
        <strain evidence="2">CBS 958.72</strain>
    </source>
</reference>
<evidence type="ECO:0000313" key="3">
    <source>
        <dbReference type="Proteomes" id="UP001287356"/>
    </source>
</evidence>
<dbReference type="Proteomes" id="UP001287356">
    <property type="component" value="Unassembled WGS sequence"/>
</dbReference>
<accession>A0AAE0JVF9</accession>
<dbReference type="Pfam" id="PF00023">
    <property type="entry name" value="Ank"/>
    <property type="match status" value="1"/>
</dbReference>
<keyword evidence="3" id="KW-1185">Reference proteome</keyword>
<reference evidence="2" key="2">
    <citation type="submission" date="2023-06" db="EMBL/GenBank/DDBJ databases">
        <authorList>
            <consortium name="Lawrence Berkeley National Laboratory"/>
            <person name="Haridas S."/>
            <person name="Hensen N."/>
            <person name="Bonometti L."/>
            <person name="Westerberg I."/>
            <person name="Brannstrom I.O."/>
            <person name="Guillou S."/>
            <person name="Cros-Aarteil S."/>
            <person name="Calhoun S."/>
            <person name="Kuo A."/>
            <person name="Mondo S."/>
            <person name="Pangilinan J."/>
            <person name="Riley R."/>
            <person name="Labutti K."/>
            <person name="Andreopoulos B."/>
            <person name="Lipzen A."/>
            <person name="Chen C."/>
            <person name="Yanf M."/>
            <person name="Daum C."/>
            <person name="Ng V."/>
            <person name="Clum A."/>
            <person name="Steindorff A."/>
            <person name="Ohm R."/>
            <person name="Martin F."/>
            <person name="Silar P."/>
            <person name="Natvig D."/>
            <person name="Lalanne C."/>
            <person name="Gautier V."/>
            <person name="Ament-Velasquez S.L."/>
            <person name="Kruys A."/>
            <person name="Hutchinson M.I."/>
            <person name="Powell A.J."/>
            <person name="Barry K."/>
            <person name="Miller A.N."/>
            <person name="Grigoriev I.V."/>
            <person name="Debuchy R."/>
            <person name="Gladieux P."/>
            <person name="Thoren M.H."/>
            <person name="Johannesson H."/>
        </authorList>
    </citation>
    <scope>NUCLEOTIDE SEQUENCE</scope>
    <source>
        <strain evidence="2">CBS 958.72</strain>
    </source>
</reference>
<dbReference type="Gene3D" id="1.25.40.20">
    <property type="entry name" value="Ankyrin repeat-containing domain"/>
    <property type="match status" value="1"/>
</dbReference>
<evidence type="ECO:0000313" key="2">
    <source>
        <dbReference type="EMBL" id="KAK3365059.1"/>
    </source>
</evidence>
<dbReference type="AlphaFoldDB" id="A0AAE0JVF9"/>
<dbReference type="InterPro" id="IPR036770">
    <property type="entry name" value="Ankyrin_rpt-contain_sf"/>
</dbReference>
<organism evidence="2 3">
    <name type="scientific">Lasiosphaeria ovina</name>
    <dbReference type="NCBI Taxonomy" id="92902"/>
    <lineage>
        <taxon>Eukaryota</taxon>
        <taxon>Fungi</taxon>
        <taxon>Dikarya</taxon>
        <taxon>Ascomycota</taxon>
        <taxon>Pezizomycotina</taxon>
        <taxon>Sordariomycetes</taxon>
        <taxon>Sordariomycetidae</taxon>
        <taxon>Sordariales</taxon>
        <taxon>Lasiosphaeriaceae</taxon>
        <taxon>Lasiosphaeria</taxon>
    </lineage>
</organism>
<proteinExistence type="predicted"/>